<protein>
    <submittedName>
        <fullName evidence="3">Response regulator</fullName>
    </submittedName>
</protein>
<dbReference type="Gene3D" id="3.40.50.2300">
    <property type="match status" value="1"/>
</dbReference>
<keyword evidence="1" id="KW-0597">Phosphoprotein</keyword>
<organism evidence="3 4">
    <name type="scientific">Sphingomonas kyungheensis</name>
    <dbReference type="NCBI Taxonomy" id="1069987"/>
    <lineage>
        <taxon>Bacteria</taxon>
        <taxon>Pseudomonadati</taxon>
        <taxon>Pseudomonadota</taxon>
        <taxon>Alphaproteobacteria</taxon>
        <taxon>Sphingomonadales</taxon>
        <taxon>Sphingomonadaceae</taxon>
        <taxon>Sphingomonas</taxon>
    </lineage>
</organism>
<dbReference type="SUPFAM" id="SSF52172">
    <property type="entry name" value="CheY-like"/>
    <property type="match status" value="1"/>
</dbReference>
<evidence type="ECO:0000313" key="3">
    <source>
        <dbReference type="EMBL" id="MEI5685841.1"/>
    </source>
</evidence>
<dbReference type="RefSeq" id="WP_271299431.1">
    <property type="nucleotide sequence ID" value="NZ_JBBBDM010000001.1"/>
</dbReference>
<keyword evidence="4" id="KW-1185">Reference proteome</keyword>
<evidence type="ECO:0000313" key="4">
    <source>
        <dbReference type="Proteomes" id="UP001367771"/>
    </source>
</evidence>
<feature type="domain" description="Response regulatory" evidence="2">
    <location>
        <begin position="12"/>
        <end position="122"/>
    </location>
</feature>
<dbReference type="Pfam" id="PF00072">
    <property type="entry name" value="Response_reg"/>
    <property type="match status" value="1"/>
</dbReference>
<feature type="modified residue" description="4-aspartylphosphate" evidence="1">
    <location>
        <position position="62"/>
    </location>
</feature>
<comment type="caution">
    <text evidence="3">The sequence shown here is derived from an EMBL/GenBank/DDBJ whole genome shotgun (WGS) entry which is preliminary data.</text>
</comment>
<name>A0ABU8GZS8_9SPHN</name>
<gene>
    <name evidence="3" type="ORF">V8201_01985</name>
</gene>
<dbReference type="PROSITE" id="PS50110">
    <property type="entry name" value="RESPONSE_REGULATORY"/>
    <property type="match status" value="1"/>
</dbReference>
<dbReference type="Proteomes" id="UP001367771">
    <property type="component" value="Unassembled WGS sequence"/>
</dbReference>
<sequence length="128" mass="13759">MTSGISPLVGKAVLVVEDEYMIADDLARELRGAGAHVVGPAASLPQAMRLSDAGALDLAILDINLREMLVYPLIDALLAAGVKVLLTSGYDEAMILDRYHDLPRCEKPVTTERLRRAAEALFDEAARG</sequence>
<dbReference type="InterPro" id="IPR001789">
    <property type="entry name" value="Sig_transdc_resp-reg_receiver"/>
</dbReference>
<dbReference type="EMBL" id="JBBBDM010000001">
    <property type="protein sequence ID" value="MEI5685841.1"/>
    <property type="molecule type" value="Genomic_DNA"/>
</dbReference>
<evidence type="ECO:0000256" key="1">
    <source>
        <dbReference type="PROSITE-ProRule" id="PRU00169"/>
    </source>
</evidence>
<accession>A0ABU8GZS8</accession>
<proteinExistence type="predicted"/>
<dbReference type="SMART" id="SM00448">
    <property type="entry name" value="REC"/>
    <property type="match status" value="1"/>
</dbReference>
<evidence type="ECO:0000259" key="2">
    <source>
        <dbReference type="PROSITE" id="PS50110"/>
    </source>
</evidence>
<reference evidence="3 4" key="1">
    <citation type="journal article" date="2013" name="Int. J. Syst. Evol. Microbiol.">
        <title>Sphingomonas kyungheensis sp. nov., a bacterium with ginsenoside-converting activity isolated from soil of a ginseng field.</title>
        <authorList>
            <person name="Son H.M."/>
            <person name="Yang J.E."/>
            <person name="Park Y."/>
            <person name="Han C.K."/>
            <person name="Kim S.G."/>
            <person name="Kook M."/>
            <person name="Yi T.H."/>
        </authorList>
    </citation>
    <scope>NUCLEOTIDE SEQUENCE [LARGE SCALE GENOMIC DNA]</scope>
    <source>
        <strain evidence="3 4">LMG 26582</strain>
    </source>
</reference>
<dbReference type="InterPro" id="IPR011006">
    <property type="entry name" value="CheY-like_superfamily"/>
</dbReference>